<keyword evidence="2" id="KW-0812">Transmembrane</keyword>
<proteinExistence type="predicted"/>
<dbReference type="Pfam" id="PF12400">
    <property type="entry name" value="STIMATE"/>
    <property type="match status" value="1"/>
</dbReference>
<name>A0AAV0BG71_PHAPC</name>
<evidence type="ECO:0000256" key="2">
    <source>
        <dbReference type="SAM" id="Phobius"/>
    </source>
</evidence>
<dbReference type="EMBL" id="CALTRL010005743">
    <property type="protein sequence ID" value="CAH7685770.1"/>
    <property type="molecule type" value="Genomic_DNA"/>
</dbReference>
<evidence type="ECO:0000256" key="1">
    <source>
        <dbReference type="SAM" id="MobiDB-lite"/>
    </source>
</evidence>
<dbReference type="Proteomes" id="UP001153365">
    <property type="component" value="Unassembled WGS sequence"/>
</dbReference>
<dbReference type="PANTHER" id="PTHR31735">
    <property type="entry name" value="VACUOLAR MEMBRANE PROTEIN YPL162C"/>
    <property type="match status" value="1"/>
</dbReference>
<organism evidence="3 4">
    <name type="scientific">Phakopsora pachyrhizi</name>
    <name type="common">Asian soybean rust disease fungus</name>
    <dbReference type="NCBI Taxonomy" id="170000"/>
    <lineage>
        <taxon>Eukaryota</taxon>
        <taxon>Fungi</taxon>
        <taxon>Dikarya</taxon>
        <taxon>Basidiomycota</taxon>
        <taxon>Pucciniomycotina</taxon>
        <taxon>Pucciniomycetes</taxon>
        <taxon>Pucciniales</taxon>
        <taxon>Phakopsoraceae</taxon>
        <taxon>Phakopsora</taxon>
    </lineage>
</organism>
<dbReference type="InterPro" id="IPR022127">
    <property type="entry name" value="STIMATE/YPL162C"/>
</dbReference>
<keyword evidence="2" id="KW-0472">Membrane</keyword>
<gene>
    <name evidence="3" type="ORF">PPACK8108_LOCUS20346</name>
</gene>
<keyword evidence="4" id="KW-1185">Reference proteome</keyword>
<sequence>MISIRTNSSTVIQQSTSSSSSIKNNQSCSLLGPFSILIQTFMALVILISLLIRRHREKPKRKLRIWTADVSKQIIGQAFVHFLNIFISDSLASSPTQGNPCALYFMNILIDTTLGVFILYIALRSITSLITYTFERPASSLGLLTGTYPYPFLMSWSKQLAVYLLSLVILKLVVVWMFWLGGESLTRFGDRIINGISSDGKVQVLMVVMVGPTCLNVMQFLLVDSFIKHHLEELDDYEEDEQEGLDHLEQTGTDEDQNLLRSKKFPSS</sequence>
<comment type="caution">
    <text evidence="3">The sequence shown here is derived from an EMBL/GenBank/DDBJ whole genome shotgun (WGS) entry which is preliminary data.</text>
</comment>
<reference evidence="3" key="1">
    <citation type="submission" date="2022-06" db="EMBL/GenBank/DDBJ databases">
        <authorList>
            <consortium name="SYNGENTA / RWTH Aachen University"/>
        </authorList>
    </citation>
    <scope>NUCLEOTIDE SEQUENCE</scope>
</reference>
<dbReference type="GO" id="GO:0016020">
    <property type="term" value="C:membrane"/>
    <property type="evidence" value="ECO:0007669"/>
    <property type="project" value="TreeGrafter"/>
</dbReference>
<accession>A0AAV0BG71</accession>
<keyword evidence="2" id="KW-1133">Transmembrane helix</keyword>
<protein>
    <submittedName>
        <fullName evidence="3">Vaculolar membrane protein-domain-containing protein</fullName>
    </submittedName>
</protein>
<evidence type="ECO:0000313" key="3">
    <source>
        <dbReference type="EMBL" id="CAH7685770.1"/>
    </source>
</evidence>
<feature type="transmembrane region" description="Helical" evidence="2">
    <location>
        <begin position="30"/>
        <end position="53"/>
    </location>
</feature>
<evidence type="ECO:0000313" key="4">
    <source>
        <dbReference type="Proteomes" id="UP001153365"/>
    </source>
</evidence>
<dbReference type="PANTHER" id="PTHR31735:SF1">
    <property type="entry name" value="VACUOLAR MEMBRANE PROTEIN YPL162C"/>
    <property type="match status" value="1"/>
</dbReference>
<feature type="transmembrane region" description="Helical" evidence="2">
    <location>
        <begin position="104"/>
        <end position="123"/>
    </location>
</feature>
<feature type="transmembrane region" description="Helical" evidence="2">
    <location>
        <begin position="160"/>
        <end position="182"/>
    </location>
</feature>
<feature type="region of interest" description="Disordered" evidence="1">
    <location>
        <begin position="240"/>
        <end position="268"/>
    </location>
</feature>
<dbReference type="AlphaFoldDB" id="A0AAV0BG71"/>